<dbReference type="InterPro" id="IPR017871">
    <property type="entry name" value="ABC_transporter-like_CS"/>
</dbReference>
<keyword evidence="2" id="KW-0547">Nucleotide-binding</keyword>
<evidence type="ECO:0000259" key="6">
    <source>
        <dbReference type="PROSITE" id="PS50893"/>
    </source>
</evidence>
<dbReference type="InterPro" id="IPR003593">
    <property type="entry name" value="AAA+_ATPase"/>
</dbReference>
<name>A0A1G9PKM3_9BACT</name>
<dbReference type="CDD" id="cd03214">
    <property type="entry name" value="ABC_Iron-Siderophores_B12_Hemin"/>
    <property type="match status" value="1"/>
</dbReference>
<dbReference type="PROSITE" id="PS50893">
    <property type="entry name" value="ABC_TRANSPORTER_2"/>
    <property type="match status" value="1"/>
</dbReference>
<dbReference type="Pfam" id="PF00005">
    <property type="entry name" value="ABC_tran"/>
    <property type="match status" value="1"/>
</dbReference>
<dbReference type="PROSITE" id="PS00211">
    <property type="entry name" value="ABC_TRANSPORTER_1"/>
    <property type="match status" value="1"/>
</dbReference>
<evidence type="ECO:0000256" key="4">
    <source>
        <dbReference type="ARBA" id="ARBA00022967"/>
    </source>
</evidence>
<dbReference type="InterPro" id="IPR003439">
    <property type="entry name" value="ABC_transporter-like_ATP-bd"/>
</dbReference>
<gene>
    <name evidence="7" type="ORF">SAMN05660860_01630</name>
</gene>
<evidence type="ECO:0000313" key="8">
    <source>
        <dbReference type="Proteomes" id="UP000182146"/>
    </source>
</evidence>
<dbReference type="Gene3D" id="3.40.50.300">
    <property type="entry name" value="P-loop containing nucleotide triphosphate hydrolases"/>
    <property type="match status" value="1"/>
</dbReference>
<keyword evidence="1" id="KW-0813">Transport</keyword>
<dbReference type="PANTHER" id="PTHR42794">
    <property type="entry name" value="HEMIN IMPORT ATP-BINDING PROTEIN HMUV"/>
    <property type="match status" value="1"/>
</dbReference>
<evidence type="ECO:0000313" key="7">
    <source>
        <dbReference type="EMBL" id="SDL99378.1"/>
    </source>
</evidence>
<protein>
    <submittedName>
        <fullName evidence="7">Iron complex transport system ATP-binding protein</fullName>
    </submittedName>
</protein>
<dbReference type="Proteomes" id="UP000182146">
    <property type="component" value="Unassembled WGS sequence"/>
</dbReference>
<feature type="domain" description="ABC transporter" evidence="6">
    <location>
        <begin position="13"/>
        <end position="241"/>
    </location>
</feature>
<dbReference type="SMART" id="SM00382">
    <property type="entry name" value="AAA"/>
    <property type="match status" value="1"/>
</dbReference>
<dbReference type="PANTHER" id="PTHR42794:SF1">
    <property type="entry name" value="HEMIN IMPORT ATP-BINDING PROTEIN HMUV"/>
    <property type="match status" value="1"/>
</dbReference>
<reference evidence="7 8" key="1">
    <citation type="submission" date="2016-10" db="EMBL/GenBank/DDBJ databases">
        <authorList>
            <person name="de Groot N.N."/>
        </authorList>
    </citation>
    <scope>NUCLEOTIDE SEQUENCE [LARGE SCALE GENOMIC DNA]</scope>
    <source>
        <strain evidence="7 8">DSM 17813</strain>
    </source>
</reference>
<evidence type="ECO:0000256" key="2">
    <source>
        <dbReference type="ARBA" id="ARBA00022741"/>
    </source>
</evidence>
<keyword evidence="3 7" id="KW-0067">ATP-binding</keyword>
<keyword evidence="4" id="KW-1278">Translocase</keyword>
<dbReference type="STRING" id="392333.SAMN05660860_01630"/>
<dbReference type="OrthoDB" id="9809450at2"/>
<accession>A0A1G9PKM3</accession>
<dbReference type="InterPro" id="IPR027417">
    <property type="entry name" value="P-loop_NTPase"/>
</dbReference>
<dbReference type="AlphaFoldDB" id="A0A1G9PKM3"/>
<dbReference type="RefSeq" id="WP_052446272.1">
    <property type="nucleotide sequence ID" value="NZ_FNGU01000003.1"/>
</dbReference>
<dbReference type="SUPFAM" id="SSF52540">
    <property type="entry name" value="P-loop containing nucleoside triphosphate hydrolases"/>
    <property type="match status" value="1"/>
</dbReference>
<comment type="function">
    <text evidence="5">Part of the ABC transporter complex HmuTUV involved in hemin import. Responsible for energy coupling to the transport system.</text>
</comment>
<dbReference type="GO" id="GO:0005524">
    <property type="term" value="F:ATP binding"/>
    <property type="evidence" value="ECO:0007669"/>
    <property type="project" value="UniProtKB-KW"/>
</dbReference>
<sequence length="256" mass="27883">MDFRNDRQAEALLVFEQVCFGFGGDTFIEDLSFKATPGELIGLIGANGAGKSTALRLAAGLLKPWAGKILLDGRPLASLSDRQRAGRLAYLPQNLDVHLPFRVAELVRMGTYPCSDMPPLAPQKALRIVGLEHKEQAHLGQLSGGELRRAFIAMTLVQGARCLLLDEPLAGLDLKFQAELLRLLRAITETAGVTVLMSLHDMAAARRFDRLLALKEGALIAQGAPHAVLTESLIAELFDLQKDDRDLHPAGVFFRP</sequence>
<dbReference type="EMBL" id="FNGU01000003">
    <property type="protein sequence ID" value="SDL99378.1"/>
    <property type="molecule type" value="Genomic_DNA"/>
</dbReference>
<proteinExistence type="predicted"/>
<evidence type="ECO:0000256" key="5">
    <source>
        <dbReference type="ARBA" id="ARBA00037066"/>
    </source>
</evidence>
<organism evidence="7 8">
    <name type="scientific">Geoalkalibacter ferrihydriticus</name>
    <dbReference type="NCBI Taxonomy" id="392333"/>
    <lineage>
        <taxon>Bacteria</taxon>
        <taxon>Pseudomonadati</taxon>
        <taxon>Thermodesulfobacteriota</taxon>
        <taxon>Desulfuromonadia</taxon>
        <taxon>Desulfuromonadales</taxon>
        <taxon>Geoalkalibacteraceae</taxon>
        <taxon>Geoalkalibacter</taxon>
    </lineage>
</organism>
<evidence type="ECO:0000256" key="1">
    <source>
        <dbReference type="ARBA" id="ARBA00022448"/>
    </source>
</evidence>
<evidence type="ECO:0000256" key="3">
    <source>
        <dbReference type="ARBA" id="ARBA00022840"/>
    </source>
</evidence>
<dbReference type="GO" id="GO:0016887">
    <property type="term" value="F:ATP hydrolysis activity"/>
    <property type="evidence" value="ECO:0007669"/>
    <property type="project" value="InterPro"/>
</dbReference>